<name>A0A6J8AMT4_MYTCO</name>
<organism evidence="1 2">
    <name type="scientific">Mytilus coruscus</name>
    <name type="common">Sea mussel</name>
    <dbReference type="NCBI Taxonomy" id="42192"/>
    <lineage>
        <taxon>Eukaryota</taxon>
        <taxon>Metazoa</taxon>
        <taxon>Spiralia</taxon>
        <taxon>Lophotrochozoa</taxon>
        <taxon>Mollusca</taxon>
        <taxon>Bivalvia</taxon>
        <taxon>Autobranchia</taxon>
        <taxon>Pteriomorphia</taxon>
        <taxon>Mytilida</taxon>
        <taxon>Mytiloidea</taxon>
        <taxon>Mytilidae</taxon>
        <taxon>Mytilinae</taxon>
        <taxon>Mytilus</taxon>
    </lineage>
</organism>
<sequence length="256" mass="29286">MSDGVEIKIPKVVRTVISTRIIYLYTEFCKSSNFDKFSRATLFKILKVCAASQKTSLRGLDNTIADGMKSIEMLEKILRKCNTFGLPSSTVKDISSHLQRVNQHLKFEVKGHISTETNIALHCSTYALSDISDKDFCGSCNHEHSGHCDICTQITQIVENVLVAYREVEPQVPIDIREEMEHEIFLADKMLHEWHSHCVRTVHQEGAKQSILCNLQPNETLKIMDWAIKFIPFLHREKQTEFFGKRESRGTSLVQS</sequence>
<dbReference type="AlphaFoldDB" id="A0A6J8AMT4"/>
<proteinExistence type="predicted"/>
<gene>
    <name evidence="1" type="ORF">MCOR_9559</name>
</gene>
<protein>
    <submittedName>
        <fullName evidence="1">Uncharacterized protein</fullName>
    </submittedName>
</protein>
<evidence type="ECO:0000313" key="1">
    <source>
        <dbReference type="EMBL" id="CAC5370910.1"/>
    </source>
</evidence>
<accession>A0A6J8AMT4</accession>
<keyword evidence="2" id="KW-1185">Reference proteome</keyword>
<reference evidence="1 2" key="1">
    <citation type="submission" date="2020-06" db="EMBL/GenBank/DDBJ databases">
        <authorList>
            <person name="Li R."/>
            <person name="Bekaert M."/>
        </authorList>
    </citation>
    <scope>NUCLEOTIDE SEQUENCE [LARGE SCALE GENOMIC DNA]</scope>
    <source>
        <strain evidence="2">wild</strain>
    </source>
</reference>
<dbReference type="Proteomes" id="UP000507470">
    <property type="component" value="Unassembled WGS sequence"/>
</dbReference>
<evidence type="ECO:0000313" key="2">
    <source>
        <dbReference type="Proteomes" id="UP000507470"/>
    </source>
</evidence>
<dbReference type="OrthoDB" id="5989638at2759"/>
<dbReference type="EMBL" id="CACVKT020001740">
    <property type="protein sequence ID" value="CAC5370910.1"/>
    <property type="molecule type" value="Genomic_DNA"/>
</dbReference>